<evidence type="ECO:0000256" key="8">
    <source>
        <dbReference type="ARBA" id="ARBA00023295"/>
    </source>
</evidence>
<dbReference type="SUPFAM" id="SSF63446">
    <property type="entry name" value="Type I dockerin domain"/>
    <property type="match status" value="1"/>
</dbReference>
<dbReference type="InterPro" id="IPR036439">
    <property type="entry name" value="Dockerin_dom_sf"/>
</dbReference>
<dbReference type="Pfam" id="PF03422">
    <property type="entry name" value="CBM_6"/>
    <property type="match status" value="1"/>
</dbReference>
<dbReference type="SMART" id="SM00710">
    <property type="entry name" value="PbH1"/>
    <property type="match status" value="6"/>
</dbReference>
<name>A0A4V6ENF8_9FIRM</name>
<reference evidence="10 11" key="1">
    <citation type="submission" date="2020-09" db="EMBL/GenBank/DDBJ databases">
        <title>Characterization and genome sequencing of Ruminiclostridium sp. nov. MA18.</title>
        <authorList>
            <person name="Rettenmaier R."/>
            <person name="Kowollik M.-L."/>
            <person name="Liebl W."/>
            <person name="Zverlov V."/>
        </authorList>
    </citation>
    <scope>NUCLEOTIDE SEQUENCE [LARGE SCALE GENOMIC DNA]</scope>
    <source>
        <strain evidence="10 11">MA18</strain>
    </source>
</reference>
<dbReference type="PROSITE" id="PS00018">
    <property type="entry name" value="EF_HAND_1"/>
    <property type="match status" value="1"/>
</dbReference>
<dbReference type="RefSeq" id="WP_137698322.1">
    <property type="nucleotide sequence ID" value="NZ_CP061336.1"/>
</dbReference>
<protein>
    <recommendedName>
        <fullName evidence="3">Probable pectate lyase C</fullName>
        <ecNumber evidence="2">3.2.1.4</ecNumber>
    </recommendedName>
</protein>
<dbReference type="InterPro" id="IPR016134">
    <property type="entry name" value="Dockerin_dom"/>
</dbReference>
<dbReference type="InterPro" id="IPR053868">
    <property type="entry name" value="Pel9A-like_beta_helix"/>
</dbReference>
<proteinExistence type="predicted"/>
<comment type="catalytic activity">
    <reaction evidence="1">
        <text>Endohydrolysis of (1-&gt;4)-beta-D-glucosidic linkages in cellulose, lichenin and cereal beta-D-glucans.</text>
        <dbReference type="EC" id="3.2.1.4"/>
    </reaction>
</comment>
<dbReference type="SUPFAM" id="SSF49785">
    <property type="entry name" value="Galactose-binding domain-like"/>
    <property type="match status" value="1"/>
</dbReference>
<organism evidence="10 11">
    <name type="scientific">Ruminiclostridium herbifermentans</name>
    <dbReference type="NCBI Taxonomy" id="2488810"/>
    <lineage>
        <taxon>Bacteria</taxon>
        <taxon>Bacillati</taxon>
        <taxon>Bacillota</taxon>
        <taxon>Clostridia</taxon>
        <taxon>Eubacteriales</taxon>
        <taxon>Oscillospiraceae</taxon>
        <taxon>Ruminiclostridium</taxon>
    </lineage>
</organism>
<dbReference type="PROSITE" id="PS51766">
    <property type="entry name" value="DOCKERIN"/>
    <property type="match status" value="1"/>
</dbReference>
<sequence>MFEMTAIKRCFVITLSFIVMLCGILTSAAFTEDVSAAVAIQATYYVSPSGSDSNPGTIDAPFQTIAKARDVVRTINKNMTGDIYVYLRGGDYRLNSTINFGVEDSGTNGFRIYYKAYDGETPVLNGSTKVTGWTKYNDNIYKATLNRSTKLRYLFVNDKRAQMTKKTVKGQGGYGTYSITKGQASWAWTSGSNSDGVKYNLSDVPEIKSNKDDLEIVNGTTWNENIVCTRDVITVGSNRVLLLQQPYGSIAQLPGWGAAFTTTSMHTIYNAFEFLNSPGQFYFDKTTKTLYYYPRPGEDMATAEVEAPFVEKLIDISGKSNSSRVKNITFEGITFAHTDWNLVKVGESYGRTTCQSADAFIAYYNGNWHDTKYTLLDTYPAIISIVSADSINLTRNIIKHSGSDGVTMVNDVINSNLVGNYIYDITASGITVGHPQHVYLGDGGQNQKYAPGIEGICTNNVINNNMLWDCSTAPGFGGCAGITAFFVNKLKITQNTVHTTGYNGITLGWGWCNFKDSTTCKDNVINNNRIYNALNRLHDSGAIYTIGQMPYTTINENYVKGIPNNSTGPTYGLHNDEGSAYITENDNVLDIDPGVTYTINCEDFGEKHDLTILRTYATVSKMGKNPPNSRIDPIIVVPDNVWPMAAYNVCVNSGVQDEYRDIVPENVISVADYVFPASCQASAGDVIKIRSSGNTSNTVWFAPAGTTSFKQGVSMTKAAGIATSITVPTKPGNYKLFVLDAQGKKISESEFIVRVKGAQIEAEDFSSQSGIEVENCSEGGKNVGYIENGDYVVYKNINFNNGVTDFQARVASNGAGGNIEIRLDSINGPLIGTCKVGSTGGWQTWADAECKVTGATGVHDVYLKFTGGSGYLFNVNWFQFINSVPEPEPTTIVGDLNGDSEVDATDYALLKMYLLGTVTDFPAENDLEAADLNGDKVIDALDFAVFKQYLLGIVTTLPYIK</sequence>
<evidence type="ECO:0000256" key="7">
    <source>
        <dbReference type="ARBA" id="ARBA00023277"/>
    </source>
</evidence>
<evidence type="ECO:0000256" key="9">
    <source>
        <dbReference type="ARBA" id="ARBA00023326"/>
    </source>
</evidence>
<dbReference type="InterPro" id="IPR011050">
    <property type="entry name" value="Pectin_lyase_fold/virulence"/>
</dbReference>
<dbReference type="EMBL" id="CP061336">
    <property type="protein sequence ID" value="QNU65850.1"/>
    <property type="molecule type" value="Genomic_DNA"/>
</dbReference>
<dbReference type="InterPro" id="IPR006626">
    <property type="entry name" value="PbH1"/>
</dbReference>
<dbReference type="EC" id="3.2.1.4" evidence="2"/>
<gene>
    <name evidence="10" type="ORF">EHE19_013210</name>
</gene>
<accession>A0A4V6ENF8</accession>
<dbReference type="OrthoDB" id="9808066at2"/>
<evidence type="ECO:0000256" key="1">
    <source>
        <dbReference type="ARBA" id="ARBA00000966"/>
    </source>
</evidence>
<dbReference type="SMART" id="SM00606">
    <property type="entry name" value="CBD_IV"/>
    <property type="match status" value="1"/>
</dbReference>
<dbReference type="InterPro" id="IPR008979">
    <property type="entry name" value="Galactose-bd-like_sf"/>
</dbReference>
<dbReference type="Gene3D" id="2.160.20.10">
    <property type="entry name" value="Single-stranded right-handed beta-helix, Pectin lyase-like"/>
    <property type="match status" value="2"/>
</dbReference>
<dbReference type="Pfam" id="PF22842">
    <property type="entry name" value="Pel9A-like_beta_helix"/>
    <property type="match status" value="1"/>
</dbReference>
<dbReference type="InterPro" id="IPR048482">
    <property type="entry name" value="GH141_ins"/>
</dbReference>
<dbReference type="Pfam" id="PF21231">
    <property type="entry name" value="GH141_M"/>
    <property type="match status" value="1"/>
</dbReference>
<evidence type="ECO:0000256" key="2">
    <source>
        <dbReference type="ARBA" id="ARBA00012601"/>
    </source>
</evidence>
<dbReference type="GO" id="GO:0008810">
    <property type="term" value="F:cellulase activity"/>
    <property type="evidence" value="ECO:0007669"/>
    <property type="project" value="UniProtKB-EC"/>
</dbReference>
<keyword evidence="11" id="KW-1185">Reference proteome</keyword>
<dbReference type="KEGG" id="rher:EHE19_013210"/>
<keyword evidence="8" id="KW-0326">Glycosidase</keyword>
<dbReference type="InterPro" id="IPR012334">
    <property type="entry name" value="Pectin_lyas_fold"/>
</dbReference>
<evidence type="ECO:0000256" key="6">
    <source>
        <dbReference type="ARBA" id="ARBA00023001"/>
    </source>
</evidence>
<keyword evidence="6" id="KW-0136">Cellulose degradation</keyword>
<dbReference type="PANTHER" id="PTHR36453:SF1">
    <property type="entry name" value="RIGHT HANDED BETA HELIX DOMAIN-CONTAINING PROTEIN"/>
    <property type="match status" value="1"/>
</dbReference>
<dbReference type="Pfam" id="PF00404">
    <property type="entry name" value="Dockerin_1"/>
    <property type="match status" value="1"/>
</dbReference>
<dbReference type="Gene3D" id="1.10.1330.10">
    <property type="entry name" value="Dockerin domain"/>
    <property type="match status" value="1"/>
</dbReference>
<keyword evidence="9" id="KW-0624">Polysaccharide degradation</keyword>
<dbReference type="CDD" id="cd14256">
    <property type="entry name" value="Dockerin_I"/>
    <property type="match status" value="1"/>
</dbReference>
<dbReference type="InterPro" id="IPR006584">
    <property type="entry name" value="Cellulose-bd_IV"/>
</dbReference>
<evidence type="ECO:0000313" key="10">
    <source>
        <dbReference type="EMBL" id="QNU65850.1"/>
    </source>
</evidence>
<dbReference type="CDD" id="cd04084">
    <property type="entry name" value="CBM6_xylanase-like"/>
    <property type="match status" value="1"/>
</dbReference>
<dbReference type="Gene3D" id="2.60.120.260">
    <property type="entry name" value="Galactose-binding domain-like"/>
    <property type="match status" value="1"/>
</dbReference>
<evidence type="ECO:0000256" key="5">
    <source>
        <dbReference type="ARBA" id="ARBA00022801"/>
    </source>
</evidence>
<evidence type="ECO:0000313" key="11">
    <source>
        <dbReference type="Proteomes" id="UP000306409"/>
    </source>
</evidence>
<dbReference type="Proteomes" id="UP000306409">
    <property type="component" value="Chromosome"/>
</dbReference>
<dbReference type="SUPFAM" id="SSF51126">
    <property type="entry name" value="Pectin lyase-like"/>
    <property type="match status" value="1"/>
</dbReference>
<dbReference type="InterPro" id="IPR005084">
    <property type="entry name" value="CBM6"/>
</dbReference>
<dbReference type="InterPro" id="IPR018247">
    <property type="entry name" value="EF_Hand_1_Ca_BS"/>
</dbReference>
<dbReference type="GO" id="GO:0030245">
    <property type="term" value="P:cellulose catabolic process"/>
    <property type="evidence" value="ECO:0007669"/>
    <property type="project" value="UniProtKB-KW"/>
</dbReference>
<dbReference type="InterPro" id="IPR002105">
    <property type="entry name" value="Dockerin_1_rpt"/>
</dbReference>
<keyword evidence="7" id="KW-0119">Carbohydrate metabolism</keyword>
<keyword evidence="5" id="KW-0378">Hydrolase</keyword>
<keyword evidence="4" id="KW-0732">Signal</keyword>
<evidence type="ECO:0000256" key="4">
    <source>
        <dbReference type="ARBA" id="ARBA00022729"/>
    </source>
</evidence>
<dbReference type="PANTHER" id="PTHR36453">
    <property type="entry name" value="SECRETED PROTEIN-RELATED"/>
    <property type="match status" value="1"/>
</dbReference>
<dbReference type="PROSITE" id="PS51175">
    <property type="entry name" value="CBM6"/>
    <property type="match status" value="1"/>
</dbReference>
<dbReference type="AlphaFoldDB" id="A0A4V6ENF8"/>
<evidence type="ECO:0000256" key="3">
    <source>
        <dbReference type="ARBA" id="ARBA00016512"/>
    </source>
</evidence>
<dbReference type="GO" id="GO:0030246">
    <property type="term" value="F:carbohydrate binding"/>
    <property type="evidence" value="ECO:0007669"/>
    <property type="project" value="InterPro"/>
</dbReference>